<evidence type="ECO:0000256" key="5">
    <source>
        <dbReference type="ARBA" id="ARBA00023136"/>
    </source>
</evidence>
<evidence type="ECO:0000256" key="6">
    <source>
        <dbReference type="ARBA" id="ARBA00023170"/>
    </source>
</evidence>
<evidence type="ECO:0000256" key="1">
    <source>
        <dbReference type="ARBA" id="ARBA00004651"/>
    </source>
</evidence>
<accession>A0A9Q0BUD5</accession>
<dbReference type="PANTHER" id="PTHR42643">
    <property type="entry name" value="IONOTROPIC RECEPTOR 20A-RELATED"/>
    <property type="match status" value="1"/>
</dbReference>
<feature type="transmembrane region" description="Helical" evidence="8">
    <location>
        <begin position="248"/>
        <end position="268"/>
    </location>
</feature>
<evidence type="ECO:0000256" key="7">
    <source>
        <dbReference type="ARBA" id="ARBA00023180"/>
    </source>
</evidence>
<keyword evidence="6" id="KW-0675">Receptor</keyword>
<dbReference type="InterPro" id="IPR052192">
    <property type="entry name" value="Insect_Ionotropic_Sensory_Rcpt"/>
</dbReference>
<comment type="caution">
    <text evidence="9">The sequence shown here is derived from an EMBL/GenBank/DDBJ whole genome shotgun (WGS) entry which is preliminary data.</text>
</comment>
<gene>
    <name evidence="9" type="ORF">M5D96_000315</name>
</gene>
<feature type="transmembrane region" description="Helical" evidence="8">
    <location>
        <begin position="214"/>
        <end position="236"/>
    </location>
</feature>
<name>A0A9Q0BUD5_9MUSC</name>
<keyword evidence="2" id="KW-1003">Cell membrane</keyword>
<dbReference type="AlphaFoldDB" id="A0A9Q0BUD5"/>
<keyword evidence="7" id="KW-0325">Glycoprotein</keyword>
<dbReference type="PANTHER" id="PTHR42643:SF41">
    <property type="entry name" value="IONOTROPIC RECEPTOR 20A-RELATED"/>
    <property type="match status" value="1"/>
</dbReference>
<keyword evidence="5 8" id="KW-0472">Membrane</keyword>
<comment type="subcellular location">
    <subcellularLocation>
        <location evidence="1">Cell membrane</location>
        <topology evidence="1">Multi-pass membrane protein</topology>
    </subcellularLocation>
</comment>
<dbReference type="EMBL" id="JAMKOV010000001">
    <property type="protein sequence ID" value="KAI8044164.1"/>
    <property type="molecule type" value="Genomic_DNA"/>
</dbReference>
<dbReference type="GO" id="GO:0005886">
    <property type="term" value="C:plasma membrane"/>
    <property type="evidence" value="ECO:0007669"/>
    <property type="project" value="UniProtKB-SubCell"/>
</dbReference>
<evidence type="ECO:0000256" key="2">
    <source>
        <dbReference type="ARBA" id="ARBA00022475"/>
    </source>
</evidence>
<evidence type="ECO:0000256" key="4">
    <source>
        <dbReference type="ARBA" id="ARBA00022989"/>
    </source>
</evidence>
<organism evidence="9 10">
    <name type="scientific">Drosophila gunungcola</name>
    <name type="common">fruit fly</name>
    <dbReference type="NCBI Taxonomy" id="103775"/>
    <lineage>
        <taxon>Eukaryota</taxon>
        <taxon>Metazoa</taxon>
        <taxon>Ecdysozoa</taxon>
        <taxon>Arthropoda</taxon>
        <taxon>Hexapoda</taxon>
        <taxon>Insecta</taxon>
        <taxon>Pterygota</taxon>
        <taxon>Neoptera</taxon>
        <taxon>Endopterygota</taxon>
        <taxon>Diptera</taxon>
        <taxon>Brachycera</taxon>
        <taxon>Muscomorpha</taxon>
        <taxon>Ephydroidea</taxon>
        <taxon>Drosophilidae</taxon>
        <taxon>Drosophila</taxon>
        <taxon>Sophophora</taxon>
    </lineage>
</organism>
<feature type="transmembrane region" description="Helical" evidence="8">
    <location>
        <begin position="280"/>
        <end position="302"/>
    </location>
</feature>
<dbReference type="Proteomes" id="UP001059596">
    <property type="component" value="Chromosome 3R"/>
</dbReference>
<proteinExistence type="predicted"/>
<evidence type="ECO:0000256" key="8">
    <source>
        <dbReference type="SAM" id="Phobius"/>
    </source>
</evidence>
<evidence type="ECO:0000313" key="10">
    <source>
        <dbReference type="Proteomes" id="UP001059596"/>
    </source>
</evidence>
<evidence type="ECO:0000313" key="9">
    <source>
        <dbReference type="EMBL" id="KAI8044164.1"/>
    </source>
</evidence>
<keyword evidence="3 8" id="KW-0812">Transmembrane</keyword>
<evidence type="ECO:0008006" key="11">
    <source>
        <dbReference type="Google" id="ProtNLM"/>
    </source>
</evidence>
<reference evidence="9" key="1">
    <citation type="journal article" date="2023" name="Genome Biol. Evol.">
        <title>Long-read-based Genome Assembly of Drosophila gunungcola Reveals Fewer Chemosensory Genes in Flower-breeding Species.</title>
        <authorList>
            <person name="Negi A."/>
            <person name="Liao B.Y."/>
            <person name="Yeh S.D."/>
        </authorList>
    </citation>
    <scope>NUCLEOTIDE SEQUENCE</scope>
    <source>
        <strain evidence="9">Sukarami</strain>
    </source>
</reference>
<evidence type="ECO:0000256" key="3">
    <source>
        <dbReference type="ARBA" id="ARBA00022692"/>
    </source>
</evidence>
<keyword evidence="10" id="KW-1185">Reference proteome</keyword>
<feature type="transmembrane region" description="Helical" evidence="8">
    <location>
        <begin position="469"/>
        <end position="491"/>
    </location>
</feature>
<protein>
    <recommendedName>
        <fullName evidence="11">Ionotropic receptor</fullName>
    </recommendedName>
</protein>
<sequence>MVCICQDTDVKLLNNLAMFFDHIRQKRIILWMQVKVTQGLLQELVRLVEEHKFIKLVIVDTENPGNGTVTGLHLKPFPRPYFERIENILKFKGDFLEGNINFQGKTAIYLPHKEPIIKYNISFGSKKNKFLITSDEERQIVEFAQRTNLCLKSYQDNRSNPDHFDFQLTPQIDPKLDLRENANSFTSVTLIVVVPCGKEKSVQEVFKQLDFKHLLLYLLPVYVTFMVVESVMHVVNSRISGQSHQLSFINPLVNLRAIGAILGLSITVRRGSSFSLRQLYLVLSIFGFVFSSFFACKLSALLTKHSRYAQIQNFEELRASGLKIIVDKNLQSYIKYNFGAKFSRQNLVTLKQSEVSKLIVSFNDSFAYITFKQHFDFLDQYQKPSFPKVLCSSKNLTIASNLPKVYYLPKDSMYKWPLRKFVHQISESGIDIYWRKDFINMNRKHLNISLKSMGTRVEAVPLSLQHFNWVWSLLLFGYGIAILVFVIEMVLGRNQNRKIKNQPLA</sequence>
<keyword evidence="4 8" id="KW-1133">Transmembrane helix</keyword>